<reference evidence="1" key="1">
    <citation type="submission" date="2021-03" db="EMBL/GenBank/DDBJ databases">
        <title>Isolation of Bacillus subtilis from fermented food sample.</title>
        <authorList>
            <person name="Lakshmanan V."/>
            <person name="Athira K."/>
            <person name="Rajagopal K."/>
        </authorList>
    </citation>
    <scope>NUCLEOTIDE SEQUENCE</scope>
    <source>
        <strain evidence="1">S1</strain>
    </source>
</reference>
<dbReference type="EMBL" id="JAGFPW010000001">
    <property type="protein sequence ID" value="MBO3793221.1"/>
    <property type="molecule type" value="Genomic_DNA"/>
</dbReference>
<proteinExistence type="predicted"/>
<dbReference type="NCBIfam" id="TIGR01669">
    <property type="entry name" value="phage_XkdX"/>
    <property type="match status" value="1"/>
</dbReference>
<dbReference type="Proteomes" id="UP000665181">
    <property type="component" value="Unassembled WGS sequence"/>
</dbReference>
<organism evidence="1 2">
    <name type="scientific">Bacillus subtilis</name>
    <dbReference type="NCBI Taxonomy" id="1423"/>
    <lineage>
        <taxon>Bacteria</taxon>
        <taxon>Bacillati</taxon>
        <taxon>Bacillota</taxon>
        <taxon>Bacilli</taxon>
        <taxon>Bacillales</taxon>
        <taxon>Bacillaceae</taxon>
        <taxon>Bacillus</taxon>
    </lineage>
</organism>
<comment type="caution">
    <text evidence="1">The sequence shown here is derived from an EMBL/GenBank/DDBJ whole genome shotgun (WGS) entry which is preliminary data.</text>
</comment>
<dbReference type="AlphaFoldDB" id="A0A8I1WBI0"/>
<dbReference type="Pfam" id="PF09693">
    <property type="entry name" value="Phage_XkdX"/>
    <property type="match status" value="1"/>
</dbReference>
<accession>A0A8I1WBI0</accession>
<gene>
    <name evidence="1" type="ORF">J5227_02585</name>
</gene>
<dbReference type="RefSeq" id="WP_095252433.1">
    <property type="nucleotide sequence ID" value="NZ_CP031693.1"/>
</dbReference>
<name>A0A8I1WBI0_BACIU</name>
<evidence type="ECO:0000313" key="2">
    <source>
        <dbReference type="Proteomes" id="UP000665181"/>
    </source>
</evidence>
<protein>
    <submittedName>
        <fullName evidence="1">XkdX family protein</fullName>
    </submittedName>
</protein>
<dbReference type="InterPro" id="IPR010022">
    <property type="entry name" value="XkdX"/>
</dbReference>
<sequence length="64" mass="7361">MNLNFWVFALFYKWATTAMVKQAMAFNDCSVDDLKEGVQAQYITHDQYQEVTGQPYEETTGASQ</sequence>
<evidence type="ECO:0000313" key="1">
    <source>
        <dbReference type="EMBL" id="MBO3793221.1"/>
    </source>
</evidence>